<evidence type="ECO:0000256" key="4">
    <source>
        <dbReference type="ARBA" id="ARBA00022490"/>
    </source>
</evidence>
<keyword evidence="4" id="KW-0963">Cytoplasm</keyword>
<evidence type="ECO:0000256" key="11">
    <source>
        <dbReference type="ARBA" id="ARBA00061603"/>
    </source>
</evidence>
<keyword evidence="5" id="KW-0132">Cell division</keyword>
<dbReference type="GO" id="GO:0007346">
    <property type="term" value="P:regulation of mitotic cell cycle"/>
    <property type="evidence" value="ECO:0007669"/>
    <property type="project" value="TreeGrafter"/>
</dbReference>
<dbReference type="GO" id="GO:0048471">
    <property type="term" value="C:perinuclear region of cytoplasm"/>
    <property type="evidence" value="ECO:0007669"/>
    <property type="project" value="UniProtKB-SubCell"/>
</dbReference>
<keyword evidence="8" id="KW-0131">Cell cycle</keyword>
<evidence type="ECO:0000256" key="6">
    <source>
        <dbReference type="ARBA" id="ARBA00022776"/>
    </source>
</evidence>
<comment type="subunit">
    <text evidence="12">Belongs to the multiprotein complex Integrator, at least composed of IntS1, IntS2, IntS3, IntS4, omd/IntS5, IntS6, defl/IntS7, IntS8, IntS9, IntS10, IntS11, IntS12, asun/IntS13, IntS14 and IntS15. The core complex associates with protein phosphatase 2A subunits mts/PP2A and Pp2A-29B, to form the Integrator-PP2A (INTAC) complex.</text>
</comment>
<dbReference type="WBParaSite" id="PSAMB.scaffold89size82155.g1749.t1">
    <property type="protein sequence ID" value="PSAMB.scaffold89size82155.g1749.t1"/>
    <property type="gene ID" value="PSAMB.scaffold89size82155.g1749"/>
</dbReference>
<evidence type="ECO:0000313" key="14">
    <source>
        <dbReference type="Proteomes" id="UP000887566"/>
    </source>
</evidence>
<dbReference type="PANTHER" id="PTHR12955">
    <property type="entry name" value="SARCOMA ANTIGEN NY-SAR-95-RELATED"/>
    <property type="match status" value="1"/>
</dbReference>
<proteinExistence type="inferred from homology"/>
<sequence length="697" mass="76784">METLSSFSHKTIVVLDHGPSFAQLSGEAIEVALKDARTSKQAMRLDKSLWTCAVEAALEYQRVVADLFPDGSRQLRFVVSDFVGRFLTAAWSPKLQAVEVLMKALSTNGAPNPESDPDSCCIINGVSLAVEALSEVTEQQKIDSKNGTTIVNRGRIVVITRLKQDEEVSMIEQHVLEQIKSRNKLVQNLDENYLPLAEIELCIINTHPFATEISSETTIVDKPCSQIAEGLLSEVRCAPAGQKLVACVHGLLLQHYNLVSTTVSGIPMKEEANQGQSVNYDVELFHRRDGHSELDRLGLMVESAALATSVASGAYRTLRLAWCTPSAKNPIDQFPQVASVYRVTPASVNSRPSACLTTFLLSGKNVMLEVARKPGTAAAAVSPNVSGRLISHLLMCHDGIIYVHSMALGKGIFEDPPSISEGPGGRVTDYRISSFGDLMKECWLAPGELADSQPLANSSARRHLRRITRHWPLTFGETLVFSVAQKFEPLVTLVRKTTLTAADVDACLQHIYNLINMEQSREPLLAPAMQCAKVKGIKSREEQYRVAFEELADYLRNYANHSDNHLKVFNCLLSCAGLDKTSMPISDVDLSSLPPTTSTSSTVVLSSTNVIATTSASDVTELPPKKKARTAILWKPDDRVNVYQYFLDKYNSEKMFRWREFEGRKAATGPKATLYPDLDKKTLTQRGRPNDDIEMTA</sequence>
<organism evidence="14 15">
    <name type="scientific">Plectus sambesii</name>
    <dbReference type="NCBI Taxonomy" id="2011161"/>
    <lineage>
        <taxon>Eukaryota</taxon>
        <taxon>Metazoa</taxon>
        <taxon>Ecdysozoa</taxon>
        <taxon>Nematoda</taxon>
        <taxon>Chromadorea</taxon>
        <taxon>Plectida</taxon>
        <taxon>Plectina</taxon>
        <taxon>Plectoidea</taxon>
        <taxon>Plectidae</taxon>
        <taxon>Plectus</taxon>
    </lineage>
</organism>
<dbReference type="AlphaFoldDB" id="A0A914XJC0"/>
<protein>
    <recommendedName>
        <fullName evidence="3">Protein asunder</fullName>
    </recommendedName>
    <alternativeName>
        <fullName evidence="10">Cell cycle regulator Mat89Bb</fullName>
    </alternativeName>
    <alternativeName>
        <fullName evidence="9">Set apart in position or space protein</fullName>
    </alternativeName>
</protein>
<name>A0A914XJC0_9BILA</name>
<keyword evidence="7" id="KW-0539">Nucleus</keyword>
<keyword evidence="14" id="KW-1185">Reference proteome</keyword>
<reference evidence="15" key="1">
    <citation type="submission" date="2022-11" db="UniProtKB">
        <authorList>
            <consortium name="WormBaseParasite"/>
        </authorList>
    </citation>
    <scope>IDENTIFICATION</scope>
</reference>
<evidence type="ECO:0000256" key="10">
    <source>
        <dbReference type="ARBA" id="ARBA00032585"/>
    </source>
</evidence>
<accession>A0A914XJC0</accession>
<evidence type="ECO:0000256" key="12">
    <source>
        <dbReference type="ARBA" id="ARBA00065185"/>
    </source>
</evidence>
<feature type="region of interest" description="Disordered" evidence="13">
    <location>
        <begin position="672"/>
        <end position="697"/>
    </location>
</feature>
<evidence type="ECO:0000256" key="7">
    <source>
        <dbReference type="ARBA" id="ARBA00023242"/>
    </source>
</evidence>
<evidence type="ECO:0000256" key="3">
    <source>
        <dbReference type="ARBA" id="ARBA00020501"/>
    </source>
</evidence>
<dbReference type="GO" id="GO:0051301">
    <property type="term" value="P:cell division"/>
    <property type="evidence" value="ECO:0007669"/>
    <property type="project" value="UniProtKB-KW"/>
</dbReference>
<evidence type="ECO:0000256" key="9">
    <source>
        <dbReference type="ARBA" id="ARBA00030658"/>
    </source>
</evidence>
<evidence type="ECO:0000256" key="13">
    <source>
        <dbReference type="SAM" id="MobiDB-lite"/>
    </source>
</evidence>
<dbReference type="Proteomes" id="UP000887566">
    <property type="component" value="Unplaced"/>
</dbReference>
<dbReference type="GO" id="GO:0032039">
    <property type="term" value="C:integrator complex"/>
    <property type="evidence" value="ECO:0007669"/>
    <property type="project" value="TreeGrafter"/>
</dbReference>
<evidence type="ECO:0000256" key="2">
    <source>
        <dbReference type="ARBA" id="ARBA00004556"/>
    </source>
</evidence>
<evidence type="ECO:0000313" key="15">
    <source>
        <dbReference type="WBParaSite" id="PSAMB.scaffold89size82155.g1749.t1"/>
    </source>
</evidence>
<evidence type="ECO:0000256" key="1">
    <source>
        <dbReference type="ARBA" id="ARBA00004123"/>
    </source>
</evidence>
<comment type="similarity">
    <text evidence="11">Belongs to the Integrator subunit 13 family.</text>
</comment>
<evidence type="ECO:0000256" key="5">
    <source>
        <dbReference type="ARBA" id="ARBA00022618"/>
    </source>
</evidence>
<comment type="subcellular location">
    <subcellularLocation>
        <location evidence="2">Cytoplasm</location>
        <location evidence="2">Perinuclear region</location>
    </subcellularLocation>
    <subcellularLocation>
        <location evidence="1">Nucleus</location>
    </subcellularLocation>
</comment>
<dbReference type="InterPro" id="IPR019355">
    <property type="entry name" value="Cell_cycle_regulator_Mat89Bb"/>
</dbReference>
<evidence type="ECO:0000256" key="8">
    <source>
        <dbReference type="ARBA" id="ARBA00023306"/>
    </source>
</evidence>
<dbReference type="PANTHER" id="PTHR12955:SF1">
    <property type="entry name" value="INTEGRATOR COMPLEX SUBUNIT 13"/>
    <property type="match status" value="1"/>
</dbReference>
<dbReference type="Pfam" id="PF10221">
    <property type="entry name" value="Mat89Bb"/>
    <property type="match status" value="1"/>
</dbReference>
<dbReference type="GO" id="GO:0051642">
    <property type="term" value="P:centrosome localization"/>
    <property type="evidence" value="ECO:0007669"/>
    <property type="project" value="TreeGrafter"/>
</dbReference>
<keyword evidence="6" id="KW-0498">Mitosis</keyword>